<dbReference type="GeneID" id="95612853"/>
<name>A0A5J6JGZ6_STRVI</name>
<evidence type="ECO:0000313" key="2">
    <source>
        <dbReference type="Proteomes" id="UP000325563"/>
    </source>
</evidence>
<dbReference type="EMBL" id="CP023692">
    <property type="protein sequence ID" value="QEV47096.1"/>
    <property type="molecule type" value="Genomic_DNA"/>
</dbReference>
<dbReference type="Proteomes" id="UP000325563">
    <property type="component" value="Chromosome"/>
</dbReference>
<protein>
    <submittedName>
        <fullName evidence="1">Uncharacterized protein</fullName>
    </submittedName>
</protein>
<reference evidence="1 2" key="1">
    <citation type="submission" date="2017-09" db="EMBL/GenBank/DDBJ databases">
        <authorList>
            <person name="Lee N."/>
            <person name="Cho B.-K."/>
        </authorList>
    </citation>
    <scope>NUCLEOTIDE SEQUENCE [LARGE SCALE GENOMIC DNA]</scope>
    <source>
        <strain evidence="1 2">ATCC 27476</strain>
    </source>
</reference>
<proteinExistence type="predicted"/>
<keyword evidence="2" id="KW-1185">Reference proteome</keyword>
<dbReference type="AlphaFoldDB" id="A0A5J6JGZ6"/>
<dbReference type="RefSeq" id="WP_150528753.1">
    <property type="nucleotide sequence ID" value="NZ_BNBW01000011.1"/>
</dbReference>
<sequence>MTEIRRRPGDGTGGLRTGAATFDSLREQAVALRREGLSRRQIRDRLHVHNNDILNRLLDGEPAPEWTKRPNAKDDLRARARELRLQGLTYDQIQVELGCSKSSISLWVRDLPRPERTFRPPGTDMARAQQGRKEAHERRKAEHVVTRQTAEREIGTLTDRELLLVGVALYWSEGGKTKPHQPYPQITFTNSDANMIRTFLKWLRLMGVTDDRLRFGLQIHETADVAAAEDHWAQVVGLDSSHFYKTTLKRHNPRTNRKNVGEAYYGCLAVRVLQGADLYRRIEGWWCGIVDAVDSTNET</sequence>
<evidence type="ECO:0000313" key="1">
    <source>
        <dbReference type="EMBL" id="QEV47096.1"/>
    </source>
</evidence>
<gene>
    <name evidence="1" type="ORF">CP980_20145</name>
</gene>
<accession>A0A5J6JGZ6</accession>
<organism evidence="1 2">
    <name type="scientific">Streptomyces vinaceus</name>
    <dbReference type="NCBI Taxonomy" id="1960"/>
    <lineage>
        <taxon>Bacteria</taxon>
        <taxon>Bacillati</taxon>
        <taxon>Actinomycetota</taxon>
        <taxon>Actinomycetes</taxon>
        <taxon>Kitasatosporales</taxon>
        <taxon>Streptomycetaceae</taxon>
        <taxon>Streptomyces</taxon>
    </lineage>
</organism>
<dbReference type="KEGG" id="svn:CP980_20145"/>